<dbReference type="OrthoDB" id="9901365at2"/>
<accession>A0A512BLV1</accession>
<name>A0A512BLV1_9HYPH</name>
<keyword evidence="1" id="KW-0472">Membrane</keyword>
<feature type="transmembrane region" description="Helical" evidence="1">
    <location>
        <begin position="90"/>
        <end position="110"/>
    </location>
</feature>
<dbReference type="EMBL" id="BJYU01000003">
    <property type="protein sequence ID" value="GEO12847.1"/>
    <property type="molecule type" value="Genomic_DNA"/>
</dbReference>
<dbReference type="AlphaFoldDB" id="A0A512BLV1"/>
<gene>
    <name evidence="2" type="ORF">MAE02_05430</name>
</gene>
<evidence type="ECO:0000313" key="3">
    <source>
        <dbReference type="Proteomes" id="UP000321085"/>
    </source>
</evidence>
<protein>
    <submittedName>
        <fullName evidence="2">Uncharacterized protein</fullName>
    </submittedName>
</protein>
<dbReference type="Proteomes" id="UP000321085">
    <property type="component" value="Unassembled WGS sequence"/>
</dbReference>
<keyword evidence="1" id="KW-0812">Transmembrane</keyword>
<dbReference type="RefSeq" id="WP_114184102.1">
    <property type="nucleotide sequence ID" value="NZ_BJYU01000003.1"/>
</dbReference>
<reference evidence="2 3" key="1">
    <citation type="submission" date="2019-07" db="EMBL/GenBank/DDBJ databases">
        <title>Whole genome shotgun sequence of Microvirga aerophila NBRC 106136.</title>
        <authorList>
            <person name="Hosoyama A."/>
            <person name="Uohara A."/>
            <person name="Ohji S."/>
            <person name="Ichikawa N."/>
        </authorList>
    </citation>
    <scope>NUCLEOTIDE SEQUENCE [LARGE SCALE GENOMIC DNA]</scope>
    <source>
        <strain evidence="2 3">NBRC 106136</strain>
    </source>
</reference>
<evidence type="ECO:0000256" key="1">
    <source>
        <dbReference type="SAM" id="Phobius"/>
    </source>
</evidence>
<organism evidence="2 3">
    <name type="scientific">Microvirga aerophila</name>
    <dbReference type="NCBI Taxonomy" id="670291"/>
    <lineage>
        <taxon>Bacteria</taxon>
        <taxon>Pseudomonadati</taxon>
        <taxon>Pseudomonadota</taxon>
        <taxon>Alphaproteobacteria</taxon>
        <taxon>Hyphomicrobiales</taxon>
        <taxon>Methylobacteriaceae</taxon>
        <taxon>Microvirga</taxon>
    </lineage>
</organism>
<comment type="caution">
    <text evidence="2">The sequence shown here is derived from an EMBL/GenBank/DDBJ whole genome shotgun (WGS) entry which is preliminary data.</text>
</comment>
<feature type="transmembrane region" description="Helical" evidence="1">
    <location>
        <begin position="64"/>
        <end position="83"/>
    </location>
</feature>
<sequence>MPQRSYTNHGWQDDDALEASLSPGDITLAGLPVSWHSYDWWLAGLAYSAIWIVDSWMVNDSLLAMMGASASLAMTLALCFAVYRLCCPYSACLAQMLCLLTAAGVLIWHAL</sequence>
<keyword evidence="1" id="KW-1133">Transmembrane helix</keyword>
<evidence type="ECO:0000313" key="2">
    <source>
        <dbReference type="EMBL" id="GEO12847.1"/>
    </source>
</evidence>
<proteinExistence type="predicted"/>
<keyword evidence="3" id="KW-1185">Reference proteome</keyword>